<evidence type="ECO:0000313" key="2">
    <source>
        <dbReference type="Proteomes" id="UP000092460"/>
    </source>
</evidence>
<dbReference type="Proteomes" id="UP000092460">
    <property type="component" value="Unassembled WGS sequence"/>
</dbReference>
<dbReference type="EnsemblMetazoa" id="GPPI039445-RA">
    <property type="protein sequence ID" value="GPPI039445-PA"/>
    <property type="gene ID" value="GPPI039445"/>
</dbReference>
<accession>A0A1B0BST4</accession>
<name>A0A1B0BST4_9MUSC</name>
<protein>
    <submittedName>
        <fullName evidence="1">Uncharacterized protein</fullName>
    </submittedName>
</protein>
<sequence>MPDVLSKTKATPIFFVFDIKGPKVLYQKKLGCNKGSKGQIGSGAFVEIPLTFAEEQIIEAAGLEASVMSVDDAQSFELDEKSFSTTSSIGPTWDIAGKTQGATLDFDNASISIRSLLQKNGEYHKSLIEAMKELVSIQRRSIQMKEEEFKANMEIKYLELAIKKKELEILNRK</sequence>
<keyword evidence="2" id="KW-1185">Reference proteome</keyword>
<reference evidence="1" key="2">
    <citation type="submission" date="2020-05" db="UniProtKB">
        <authorList>
            <consortium name="EnsemblMetazoa"/>
        </authorList>
    </citation>
    <scope>IDENTIFICATION</scope>
    <source>
        <strain evidence="1">IAEA</strain>
    </source>
</reference>
<dbReference type="VEuPathDB" id="VectorBase:GPPI039445"/>
<evidence type="ECO:0000313" key="1">
    <source>
        <dbReference type="EnsemblMetazoa" id="GPPI039445-PA"/>
    </source>
</evidence>
<reference evidence="2" key="1">
    <citation type="submission" date="2015-01" db="EMBL/GenBank/DDBJ databases">
        <authorList>
            <person name="Aksoy S."/>
            <person name="Warren W."/>
            <person name="Wilson R.K."/>
        </authorList>
    </citation>
    <scope>NUCLEOTIDE SEQUENCE [LARGE SCALE GENOMIC DNA]</scope>
    <source>
        <strain evidence="2">IAEA</strain>
    </source>
</reference>
<dbReference type="AlphaFoldDB" id="A0A1B0BST4"/>
<dbReference type="EMBL" id="JXJN01019838">
    <property type="status" value="NOT_ANNOTATED_CDS"/>
    <property type="molecule type" value="Genomic_DNA"/>
</dbReference>
<organism evidence="1 2">
    <name type="scientific">Glossina palpalis gambiensis</name>
    <dbReference type="NCBI Taxonomy" id="67801"/>
    <lineage>
        <taxon>Eukaryota</taxon>
        <taxon>Metazoa</taxon>
        <taxon>Ecdysozoa</taxon>
        <taxon>Arthropoda</taxon>
        <taxon>Hexapoda</taxon>
        <taxon>Insecta</taxon>
        <taxon>Pterygota</taxon>
        <taxon>Neoptera</taxon>
        <taxon>Endopterygota</taxon>
        <taxon>Diptera</taxon>
        <taxon>Brachycera</taxon>
        <taxon>Muscomorpha</taxon>
        <taxon>Hippoboscoidea</taxon>
        <taxon>Glossinidae</taxon>
        <taxon>Glossina</taxon>
    </lineage>
</organism>
<proteinExistence type="predicted"/>